<feature type="domain" description="Big-1" evidence="4">
    <location>
        <begin position="352"/>
        <end position="443"/>
    </location>
</feature>
<proteinExistence type="inferred from homology"/>
<dbReference type="KEGG" id="salm:D0Y50_07840"/>
<dbReference type="EMBL" id="CP031769">
    <property type="protein sequence ID" value="AXR06280.1"/>
    <property type="molecule type" value="Genomic_DNA"/>
</dbReference>
<dbReference type="RefSeq" id="WP_108566168.1">
    <property type="nucleotide sequence ID" value="NZ_CP031769.1"/>
</dbReference>
<keyword evidence="3" id="KW-0732">Signal</keyword>
<feature type="compositionally biased region" description="Low complexity" evidence="2">
    <location>
        <begin position="32"/>
        <end position="48"/>
    </location>
</feature>
<feature type="domain" description="Big-1" evidence="4">
    <location>
        <begin position="448"/>
        <end position="545"/>
    </location>
</feature>
<dbReference type="PROSITE" id="PS51127">
    <property type="entry name" value="BIG1"/>
    <property type="match status" value="3"/>
</dbReference>
<evidence type="ECO:0000313" key="5">
    <source>
        <dbReference type="EMBL" id="AXR06280.1"/>
    </source>
</evidence>
<gene>
    <name evidence="5" type="ORF">D0Y50_07840</name>
</gene>
<dbReference type="InterPro" id="IPR013783">
    <property type="entry name" value="Ig-like_fold"/>
</dbReference>
<dbReference type="PROSITE" id="PS50194">
    <property type="entry name" value="FILAMIN_REPEAT"/>
    <property type="match status" value="1"/>
</dbReference>
<evidence type="ECO:0000256" key="3">
    <source>
        <dbReference type="SAM" id="SignalP"/>
    </source>
</evidence>
<evidence type="ECO:0000256" key="2">
    <source>
        <dbReference type="SAM" id="MobiDB-lite"/>
    </source>
</evidence>
<keyword evidence="6" id="KW-1185">Reference proteome</keyword>
<feature type="signal peptide" evidence="3">
    <location>
        <begin position="1"/>
        <end position="21"/>
    </location>
</feature>
<dbReference type="InterPro" id="IPR003344">
    <property type="entry name" value="Big_1_dom"/>
</dbReference>
<dbReference type="PROSITE" id="PS51257">
    <property type="entry name" value="PROKAR_LIPOPROTEIN"/>
    <property type="match status" value="1"/>
</dbReference>
<dbReference type="Gene3D" id="2.60.40.10">
    <property type="entry name" value="Immunoglobulins"/>
    <property type="match status" value="5"/>
</dbReference>
<dbReference type="OrthoDB" id="5620247at2"/>
<name>A0A346NL73_9ALTE</name>
<feature type="domain" description="Big-1" evidence="4">
    <location>
        <begin position="53"/>
        <end position="161"/>
    </location>
</feature>
<dbReference type="PANTHER" id="PTHR39576:SF1">
    <property type="entry name" value="INVASIN"/>
    <property type="match status" value="1"/>
</dbReference>
<evidence type="ECO:0000256" key="1">
    <source>
        <dbReference type="ARBA" id="ARBA00010116"/>
    </source>
</evidence>
<comment type="similarity">
    <text evidence="1">Belongs to the intimin/invasin family.</text>
</comment>
<feature type="chain" id="PRO_5016856715" evidence="3">
    <location>
        <begin position="22"/>
        <end position="747"/>
    </location>
</feature>
<protein>
    <submittedName>
        <fullName evidence="5">Invasin</fullName>
    </submittedName>
</protein>
<organism evidence="5 6">
    <name type="scientific">Salinimonas sediminis</name>
    <dbReference type="NCBI Taxonomy" id="2303538"/>
    <lineage>
        <taxon>Bacteria</taxon>
        <taxon>Pseudomonadati</taxon>
        <taxon>Pseudomonadota</taxon>
        <taxon>Gammaproteobacteria</taxon>
        <taxon>Alteromonadales</taxon>
        <taxon>Alteromonadaceae</taxon>
        <taxon>Alteromonas/Salinimonas group</taxon>
        <taxon>Salinimonas</taxon>
    </lineage>
</organism>
<dbReference type="Proteomes" id="UP000262073">
    <property type="component" value="Chromosome"/>
</dbReference>
<dbReference type="SUPFAM" id="SSF49373">
    <property type="entry name" value="Invasin/intimin cell-adhesion fragments"/>
    <property type="match status" value="5"/>
</dbReference>
<feature type="region of interest" description="Disordered" evidence="2">
    <location>
        <begin position="24"/>
        <end position="48"/>
    </location>
</feature>
<dbReference type="Pfam" id="PF02369">
    <property type="entry name" value="Big_1"/>
    <property type="match status" value="1"/>
</dbReference>
<dbReference type="GO" id="GO:0009279">
    <property type="term" value="C:cell outer membrane"/>
    <property type="evidence" value="ECO:0007669"/>
    <property type="project" value="TreeGrafter"/>
</dbReference>
<sequence>MRALAKSLLFIAILSMLTACGGGGELERDTDTSTGTDGTDNSNGTDGTTSEYAVSLALQSADGSSNKNLSQDSPLTLSVTVNDADGNVRADTLVTFTLSNEELATFSNDTGTARTDDNGVATIGLTVGAAAGDGLITATTTQGEVGTTTFSSTGTTQVSVQPASLDLFTDKVQLASSGSDTAQLTALVKNAQSVLMEDVSVSFSAVGESGVEIEVTQAQTDPSGRALATLSTENNAENRVVTVTARVGELTQDIDIEIVGTEVTINGPQSVILNDTVALTLRVQNSDGVAIANQTIEITADKGELSATTVQTGSDGQVNVDYTGSESGKDVITATSLNAEIEFNLTVQEDNFVFSQAPSEDVPLNTPTTLTVSWSKEDAAFAGGAVTFTASRGAITLPDSQTDADGRASFTIQSDNAGIAAITATGVDNNNEEVSARIEVEFVATVPATLLADATPDILGPDGQKSTITAIVRDVNGNLVKDSVVSFNVRDTSRGSIAPSQATTDSNGVASTVFTSGAVTSEDFVVVTAEVADDTAVTDNVVLTVGDRPFDISLGTGNLLQSPDESTYLKEFAVFVTDSVGRPVEGEALTVSATPVKLSALGNYRKGSWVWNDEKSLYFSVVTATCPNEDRNANGILDADEEYKNADGDQVVGNGDGMLTPGIVGSVRLTGDGITDENGQATVQYRYPREYAEFTDIELAVFTRSTGSEASAYTRYKLGIAASDITTEASPPPSSPFGISANCNNAF</sequence>
<evidence type="ECO:0000313" key="6">
    <source>
        <dbReference type="Proteomes" id="UP000262073"/>
    </source>
</evidence>
<dbReference type="AlphaFoldDB" id="A0A346NL73"/>
<evidence type="ECO:0000259" key="4">
    <source>
        <dbReference type="PROSITE" id="PS51127"/>
    </source>
</evidence>
<dbReference type="SMART" id="SM00634">
    <property type="entry name" value="BID_1"/>
    <property type="match status" value="5"/>
</dbReference>
<reference evidence="5 6" key="1">
    <citation type="submission" date="2018-08" db="EMBL/GenBank/DDBJ databases">
        <title>Salinimonas sediminis sp. nov., a piezophilic bacterium isolated from a deep-sea sediment sample from the New Britain Trench.</title>
        <authorList>
            <person name="Cao J."/>
        </authorList>
    </citation>
    <scope>NUCLEOTIDE SEQUENCE [LARGE SCALE GENOMIC DNA]</scope>
    <source>
        <strain evidence="5 6">N102</strain>
    </source>
</reference>
<accession>A0A346NL73</accession>
<dbReference type="InterPro" id="IPR008964">
    <property type="entry name" value="Invasin/intimin_cell_adhesion"/>
</dbReference>
<dbReference type="PANTHER" id="PTHR39576">
    <property type="entry name" value="ATTACHING AND EFFACING PROTEIN HOMOLOG-RELATED-RELATED"/>
    <property type="match status" value="1"/>
</dbReference>
<dbReference type="InterPro" id="IPR051715">
    <property type="entry name" value="Intimin-Invasin_domain"/>
</dbReference>
<dbReference type="InterPro" id="IPR017868">
    <property type="entry name" value="Filamin/ABP280_repeat-like"/>
</dbReference>